<dbReference type="GO" id="GO:0055085">
    <property type="term" value="P:transmembrane transport"/>
    <property type="evidence" value="ECO:0007669"/>
    <property type="project" value="InterPro"/>
</dbReference>
<proteinExistence type="inferred from homology"/>
<dbReference type="PANTHER" id="PTHR43163">
    <property type="entry name" value="DIPEPTIDE TRANSPORT SYSTEM PERMEASE PROTEIN DPPB-RELATED"/>
    <property type="match status" value="1"/>
</dbReference>
<dbReference type="Gene3D" id="1.10.3720.10">
    <property type="entry name" value="MetI-like"/>
    <property type="match status" value="1"/>
</dbReference>
<feature type="transmembrane region" description="Helical" evidence="7">
    <location>
        <begin position="9"/>
        <end position="28"/>
    </location>
</feature>
<feature type="transmembrane region" description="Helical" evidence="7">
    <location>
        <begin position="187"/>
        <end position="206"/>
    </location>
</feature>
<keyword evidence="4 7" id="KW-0812">Transmembrane</keyword>
<dbReference type="InterPro" id="IPR045621">
    <property type="entry name" value="BPD_transp_1_N"/>
</dbReference>
<dbReference type="PROSITE" id="PS50928">
    <property type="entry name" value="ABC_TM1"/>
    <property type="match status" value="1"/>
</dbReference>
<feature type="transmembrane region" description="Helical" evidence="7">
    <location>
        <begin position="130"/>
        <end position="152"/>
    </location>
</feature>
<evidence type="ECO:0000313" key="9">
    <source>
        <dbReference type="EMBL" id="SHF01826.1"/>
    </source>
</evidence>
<dbReference type="OrthoDB" id="9773221at2"/>
<feature type="transmembrane region" description="Helical" evidence="7">
    <location>
        <begin position="99"/>
        <end position="118"/>
    </location>
</feature>
<dbReference type="STRING" id="1533.SAMN05443638_1251"/>
<evidence type="ECO:0000256" key="2">
    <source>
        <dbReference type="ARBA" id="ARBA00022448"/>
    </source>
</evidence>
<dbReference type="SUPFAM" id="SSF161098">
    <property type="entry name" value="MetI-like"/>
    <property type="match status" value="1"/>
</dbReference>
<dbReference type="Pfam" id="PF19300">
    <property type="entry name" value="BPD_transp_1_N"/>
    <property type="match status" value="1"/>
</dbReference>
<keyword evidence="3" id="KW-1003">Cell membrane</keyword>
<dbReference type="RefSeq" id="WP_072897089.1">
    <property type="nucleotide sequence ID" value="NZ_FQVM01000025.1"/>
</dbReference>
<evidence type="ECO:0000256" key="7">
    <source>
        <dbReference type="RuleBase" id="RU363032"/>
    </source>
</evidence>
<accession>A0A1M4Y879</accession>
<gene>
    <name evidence="9" type="ORF">SAMN05443638_1251</name>
</gene>
<dbReference type="EMBL" id="FQVM01000025">
    <property type="protein sequence ID" value="SHF01826.1"/>
    <property type="molecule type" value="Genomic_DNA"/>
</dbReference>
<dbReference type="CDD" id="cd06261">
    <property type="entry name" value="TM_PBP2"/>
    <property type="match status" value="1"/>
</dbReference>
<evidence type="ECO:0000256" key="1">
    <source>
        <dbReference type="ARBA" id="ARBA00004651"/>
    </source>
</evidence>
<feature type="transmembrane region" description="Helical" evidence="7">
    <location>
        <begin position="287"/>
        <end position="313"/>
    </location>
</feature>
<protein>
    <submittedName>
        <fullName evidence="9">Peptide/nickel transport system permease protein</fullName>
    </submittedName>
</protein>
<keyword evidence="10" id="KW-1185">Reference proteome</keyword>
<evidence type="ECO:0000256" key="3">
    <source>
        <dbReference type="ARBA" id="ARBA00022475"/>
    </source>
</evidence>
<reference evidence="9 10" key="1">
    <citation type="submission" date="2016-11" db="EMBL/GenBank/DDBJ databases">
        <authorList>
            <person name="Jaros S."/>
            <person name="Januszkiewicz K."/>
            <person name="Wedrychowicz H."/>
        </authorList>
    </citation>
    <scope>NUCLEOTIDE SEQUENCE [LARGE SCALE GENOMIC DNA]</scope>
    <source>
        <strain evidence="9 10">DSM 2631</strain>
    </source>
</reference>
<comment type="similarity">
    <text evidence="7">Belongs to the binding-protein-dependent transport system permease family.</text>
</comment>
<evidence type="ECO:0000256" key="4">
    <source>
        <dbReference type="ARBA" id="ARBA00022692"/>
    </source>
</evidence>
<comment type="subcellular location">
    <subcellularLocation>
        <location evidence="1 7">Cell membrane</location>
        <topology evidence="1 7">Multi-pass membrane protein</topology>
    </subcellularLocation>
</comment>
<keyword evidence="2 7" id="KW-0813">Transport</keyword>
<name>A0A1M4Y879_9CLOT</name>
<dbReference type="Pfam" id="PF00528">
    <property type="entry name" value="BPD_transp_1"/>
    <property type="match status" value="1"/>
</dbReference>
<dbReference type="AlphaFoldDB" id="A0A1M4Y879"/>
<sequence>MGKRILKRFWISLLVFFGISIIVFIFVHSQPGNPYIQMINPNVPAEQTEEMLKKLGYYDSLPVKYMKWSSRAIKGDLGYSIQYKEPVINVINKRMGNTVLLSSVALILSVSIAIPLGVISAMKKEKTIDYLITILSFIGISIPSFFFGMLLIKLLAFDLKIFPISGMKTPGENYIGIKAFFDVLKHMIMPVIVLALMNTASLMRYTRSSMLENMSKDFIQTARAKGMTKKKAIMTHGFKNSLIPIITILCLEIPGIFSGALITETIFVWPGIGRLNYEAVLNRDYPLIMGILMIIAIVILCSNILADLLYSLVDPRIRYSKNN</sequence>
<dbReference type="GO" id="GO:0005886">
    <property type="term" value="C:plasma membrane"/>
    <property type="evidence" value="ECO:0007669"/>
    <property type="project" value="UniProtKB-SubCell"/>
</dbReference>
<evidence type="ECO:0000256" key="5">
    <source>
        <dbReference type="ARBA" id="ARBA00022989"/>
    </source>
</evidence>
<dbReference type="InterPro" id="IPR035906">
    <property type="entry name" value="MetI-like_sf"/>
</dbReference>
<organism evidence="9 10">
    <name type="scientific">Clostridium fallax</name>
    <dbReference type="NCBI Taxonomy" id="1533"/>
    <lineage>
        <taxon>Bacteria</taxon>
        <taxon>Bacillati</taxon>
        <taxon>Bacillota</taxon>
        <taxon>Clostridia</taxon>
        <taxon>Eubacteriales</taxon>
        <taxon>Clostridiaceae</taxon>
        <taxon>Clostridium</taxon>
    </lineage>
</organism>
<feature type="domain" description="ABC transmembrane type-1" evidence="8">
    <location>
        <begin position="95"/>
        <end position="310"/>
    </location>
</feature>
<keyword evidence="5 7" id="KW-1133">Transmembrane helix</keyword>
<dbReference type="PANTHER" id="PTHR43163:SF6">
    <property type="entry name" value="DIPEPTIDE TRANSPORT SYSTEM PERMEASE PROTEIN DPPB-RELATED"/>
    <property type="match status" value="1"/>
</dbReference>
<feature type="transmembrane region" description="Helical" evidence="7">
    <location>
        <begin position="242"/>
        <end position="267"/>
    </location>
</feature>
<dbReference type="Proteomes" id="UP000184035">
    <property type="component" value="Unassembled WGS sequence"/>
</dbReference>
<keyword evidence="6 7" id="KW-0472">Membrane</keyword>
<evidence type="ECO:0000313" key="10">
    <source>
        <dbReference type="Proteomes" id="UP000184035"/>
    </source>
</evidence>
<evidence type="ECO:0000256" key="6">
    <source>
        <dbReference type="ARBA" id="ARBA00023136"/>
    </source>
</evidence>
<evidence type="ECO:0000259" key="8">
    <source>
        <dbReference type="PROSITE" id="PS50928"/>
    </source>
</evidence>
<dbReference type="InterPro" id="IPR000515">
    <property type="entry name" value="MetI-like"/>
</dbReference>